<reference evidence="2 3" key="1">
    <citation type="submission" date="2014-04" db="EMBL/GenBank/DDBJ databases">
        <authorList>
            <consortium name="DOE Joint Genome Institute"/>
            <person name="Kuo A."/>
            <person name="Martino E."/>
            <person name="Perotto S."/>
            <person name="Kohler A."/>
            <person name="Nagy L.G."/>
            <person name="Floudas D."/>
            <person name="Copeland A."/>
            <person name="Barry K.W."/>
            <person name="Cichocki N."/>
            <person name="Veneault-Fourrey C."/>
            <person name="LaButti K."/>
            <person name="Lindquist E.A."/>
            <person name="Lipzen A."/>
            <person name="Lundell T."/>
            <person name="Morin E."/>
            <person name="Murat C."/>
            <person name="Sun H."/>
            <person name="Tunlid A."/>
            <person name="Henrissat B."/>
            <person name="Grigoriev I.V."/>
            <person name="Hibbett D.S."/>
            <person name="Martin F."/>
            <person name="Nordberg H.P."/>
            <person name="Cantor M.N."/>
            <person name="Hua S.X."/>
        </authorList>
    </citation>
    <scope>NUCLEOTIDE SEQUENCE [LARGE SCALE GENOMIC DNA]</scope>
    <source>
        <strain evidence="2 3">Zn</strain>
    </source>
</reference>
<dbReference type="InParanoid" id="A0A0C3HB49"/>
<proteinExistence type="predicted"/>
<dbReference type="Proteomes" id="UP000054321">
    <property type="component" value="Unassembled WGS sequence"/>
</dbReference>
<accession>A0A0C3HB49</accession>
<name>A0A0C3HB49_OIDMZ</name>
<reference evidence="3" key="2">
    <citation type="submission" date="2015-01" db="EMBL/GenBank/DDBJ databases">
        <title>Evolutionary Origins and Diversification of the Mycorrhizal Mutualists.</title>
        <authorList>
            <consortium name="DOE Joint Genome Institute"/>
            <consortium name="Mycorrhizal Genomics Consortium"/>
            <person name="Kohler A."/>
            <person name="Kuo A."/>
            <person name="Nagy L.G."/>
            <person name="Floudas D."/>
            <person name="Copeland A."/>
            <person name="Barry K.W."/>
            <person name="Cichocki N."/>
            <person name="Veneault-Fourrey C."/>
            <person name="LaButti K."/>
            <person name="Lindquist E.A."/>
            <person name="Lipzen A."/>
            <person name="Lundell T."/>
            <person name="Morin E."/>
            <person name="Murat C."/>
            <person name="Riley R."/>
            <person name="Ohm R."/>
            <person name="Sun H."/>
            <person name="Tunlid A."/>
            <person name="Henrissat B."/>
            <person name="Grigoriev I.V."/>
            <person name="Hibbett D.S."/>
            <person name="Martin F."/>
        </authorList>
    </citation>
    <scope>NUCLEOTIDE SEQUENCE [LARGE SCALE GENOMIC DNA]</scope>
    <source>
        <strain evidence="3">Zn</strain>
    </source>
</reference>
<organism evidence="2 3">
    <name type="scientific">Oidiodendron maius (strain Zn)</name>
    <dbReference type="NCBI Taxonomy" id="913774"/>
    <lineage>
        <taxon>Eukaryota</taxon>
        <taxon>Fungi</taxon>
        <taxon>Dikarya</taxon>
        <taxon>Ascomycota</taxon>
        <taxon>Pezizomycotina</taxon>
        <taxon>Leotiomycetes</taxon>
        <taxon>Leotiomycetes incertae sedis</taxon>
        <taxon>Myxotrichaceae</taxon>
        <taxon>Oidiodendron</taxon>
    </lineage>
</organism>
<gene>
    <name evidence="2" type="ORF">OIDMADRAFT_55489</name>
</gene>
<evidence type="ECO:0000313" key="2">
    <source>
        <dbReference type="EMBL" id="KIM99571.1"/>
    </source>
</evidence>
<evidence type="ECO:0000313" key="3">
    <source>
        <dbReference type="Proteomes" id="UP000054321"/>
    </source>
</evidence>
<dbReference type="EMBL" id="KN832878">
    <property type="protein sequence ID" value="KIM99571.1"/>
    <property type="molecule type" value="Genomic_DNA"/>
</dbReference>
<protein>
    <submittedName>
        <fullName evidence="2">Uncharacterized protein</fullName>
    </submittedName>
</protein>
<feature type="region of interest" description="Disordered" evidence="1">
    <location>
        <begin position="67"/>
        <end position="86"/>
    </location>
</feature>
<keyword evidence="3" id="KW-1185">Reference proteome</keyword>
<dbReference type="AlphaFoldDB" id="A0A0C3HB49"/>
<sequence>MPTIKILCSKSKSWTTTHPASEYTGSSTHRCLKVLLNCPKGQQVLAPSLQNQELESQTATAIDLEEEHGPTSSLSTHAKPKVGARRLSKSTLRGVFGSFQDVKPSHEASSGGNSASKILEATSGRKPLNIPIINEGRHFMSLQTELPSHLQTAQDDSSQEEAISASLIIERRDLRPEEEESLRAESAQFFIPLKKFAVGYSQNSSIRTLASFNGDNDDIELRSLNPGSGSGAQDPRSHDHTQEGRCHCHSCKLYPNRGTKVGRYKVSMYCKCDTCVQHRLREITTERMTDRNARREGFCCSGKIWGTVKERLKNRRRGWQEGESLGVKKW</sequence>
<dbReference type="HOGENOM" id="CLU_842244_0_0_1"/>
<evidence type="ECO:0000256" key="1">
    <source>
        <dbReference type="SAM" id="MobiDB-lite"/>
    </source>
</evidence>